<gene>
    <name evidence="1" type="ORF">BN77_0840</name>
</gene>
<sequence>MPLNRTTEVTFVADAGALHVTLSPNRDNWRHEGVVADPLNV</sequence>
<protein>
    <submittedName>
        <fullName evidence="1">Uncharacterized protein</fullName>
    </submittedName>
</protein>
<dbReference type="AlphaFoldDB" id="K0Q0X6"/>
<evidence type="ECO:0000313" key="2">
    <source>
        <dbReference type="Proteomes" id="UP000009319"/>
    </source>
</evidence>
<proteinExistence type="predicted"/>
<comment type="caution">
    <text evidence="1">The sequence shown here is derived from an EMBL/GenBank/DDBJ whole genome shotgun (WGS) entry which is preliminary data.</text>
</comment>
<accession>K0Q0X6</accession>
<name>K0Q0X6_9HYPH</name>
<organism evidence="1 2">
    <name type="scientific">Rhizobium mesoamericanum STM3625</name>
    <dbReference type="NCBI Taxonomy" id="1211777"/>
    <lineage>
        <taxon>Bacteria</taxon>
        <taxon>Pseudomonadati</taxon>
        <taxon>Pseudomonadota</taxon>
        <taxon>Alphaproteobacteria</taxon>
        <taxon>Hyphomicrobiales</taxon>
        <taxon>Rhizobiaceae</taxon>
        <taxon>Rhizobium/Agrobacterium group</taxon>
        <taxon>Rhizobium</taxon>
    </lineage>
</organism>
<dbReference type="Proteomes" id="UP000009319">
    <property type="component" value="Unassembled WGS sequence"/>
</dbReference>
<evidence type="ECO:0000313" key="1">
    <source>
        <dbReference type="EMBL" id="CCM77870.1"/>
    </source>
</evidence>
<dbReference type="STRING" id="1211777.BN77_0840"/>
<reference evidence="1 2" key="1">
    <citation type="journal article" date="2013" name="Genome Announc.">
        <title>Draft Genome Sequence of Rhizobium mesoamericanum STM3625, a Nitrogen-Fixing Symbiont of Mimosa pudica Isolated in French Guiana (South America).</title>
        <authorList>
            <person name="Moulin L."/>
            <person name="Mornico D."/>
            <person name="Melkonian R."/>
            <person name="Klonowska A."/>
        </authorList>
    </citation>
    <scope>NUCLEOTIDE SEQUENCE [LARGE SCALE GENOMIC DNA]</scope>
    <source>
        <strain evidence="1 2">STM3625</strain>
    </source>
</reference>
<dbReference type="EMBL" id="CANI01000032">
    <property type="protein sequence ID" value="CCM77870.1"/>
    <property type="molecule type" value="Genomic_DNA"/>
</dbReference>
<keyword evidence="2" id="KW-1185">Reference proteome</keyword>
<dbReference type="HOGENOM" id="CLU_3275671_0_0_5"/>